<dbReference type="AlphaFoldDB" id="A0A1C7LK61"/>
<sequence>MTPTASGSRAPPFSLPAGIWTLDSVKHMLPSRLPLALASASAPLASGLRTCKARAPFPTPTGACLCKHPTGIWTLYLFRFRWNRIINGQTLTVSPDFGAFSPIYSNCAFPVTPSSVTAAPHIALSLFTTGNIAT</sequence>
<accession>A0A1C7LK61</accession>
<proteinExistence type="predicted"/>
<dbReference type="EMBL" id="LUGG01000054">
    <property type="protein sequence ID" value="OBZ65123.1"/>
    <property type="molecule type" value="Genomic_DNA"/>
</dbReference>
<evidence type="ECO:0000313" key="2">
    <source>
        <dbReference type="Proteomes" id="UP000092993"/>
    </source>
</evidence>
<keyword evidence="2" id="KW-1185">Reference proteome</keyword>
<reference evidence="1 2" key="1">
    <citation type="submission" date="2016-03" db="EMBL/GenBank/DDBJ databases">
        <title>Whole genome sequencing of Grifola frondosa 9006-11.</title>
        <authorList>
            <person name="Min B."/>
            <person name="Park H."/>
            <person name="Kim J.-G."/>
            <person name="Cho H."/>
            <person name="Oh Y.-L."/>
            <person name="Kong W.-S."/>
            <person name="Choi I.-G."/>
        </authorList>
    </citation>
    <scope>NUCLEOTIDE SEQUENCE [LARGE SCALE GENOMIC DNA]</scope>
    <source>
        <strain evidence="1 2">9006-11</strain>
    </source>
</reference>
<protein>
    <submittedName>
        <fullName evidence="1">Uncharacterized protein</fullName>
    </submittedName>
</protein>
<name>A0A1C7LK61_GRIFR</name>
<organism evidence="1 2">
    <name type="scientific">Grifola frondosa</name>
    <name type="common">Maitake</name>
    <name type="synonym">Polyporus frondosus</name>
    <dbReference type="NCBI Taxonomy" id="5627"/>
    <lineage>
        <taxon>Eukaryota</taxon>
        <taxon>Fungi</taxon>
        <taxon>Dikarya</taxon>
        <taxon>Basidiomycota</taxon>
        <taxon>Agaricomycotina</taxon>
        <taxon>Agaricomycetes</taxon>
        <taxon>Polyporales</taxon>
        <taxon>Grifolaceae</taxon>
        <taxon>Grifola</taxon>
    </lineage>
</organism>
<gene>
    <name evidence="1" type="ORF">A0H81_14878</name>
</gene>
<dbReference type="Proteomes" id="UP000092993">
    <property type="component" value="Unassembled WGS sequence"/>
</dbReference>
<comment type="caution">
    <text evidence="1">The sequence shown here is derived from an EMBL/GenBank/DDBJ whole genome shotgun (WGS) entry which is preliminary data.</text>
</comment>
<evidence type="ECO:0000313" key="1">
    <source>
        <dbReference type="EMBL" id="OBZ65123.1"/>
    </source>
</evidence>